<keyword evidence="3" id="KW-1185">Reference proteome</keyword>
<feature type="region of interest" description="Disordered" evidence="1">
    <location>
        <begin position="1073"/>
        <end position="1109"/>
    </location>
</feature>
<feature type="compositionally biased region" description="Low complexity" evidence="1">
    <location>
        <begin position="693"/>
        <end position="708"/>
    </location>
</feature>
<feature type="region of interest" description="Disordered" evidence="1">
    <location>
        <begin position="768"/>
        <end position="801"/>
    </location>
</feature>
<reference evidence="2" key="1">
    <citation type="submission" date="2023-03" db="EMBL/GenBank/DDBJ databases">
        <title>Mating type loci evolution in Malassezia.</title>
        <authorList>
            <person name="Coelho M.A."/>
        </authorList>
    </citation>
    <scope>NUCLEOTIDE SEQUENCE</scope>
    <source>
        <strain evidence="2">CBS 11721</strain>
    </source>
</reference>
<feature type="region of interest" description="Disordered" evidence="1">
    <location>
        <begin position="954"/>
        <end position="1058"/>
    </location>
</feature>
<proteinExistence type="predicted"/>
<feature type="compositionally biased region" description="Low complexity" evidence="1">
    <location>
        <begin position="522"/>
        <end position="544"/>
    </location>
</feature>
<feature type="region of interest" description="Disordered" evidence="1">
    <location>
        <begin position="494"/>
        <end position="594"/>
    </location>
</feature>
<accession>A0AAF0J6P1</accession>
<feature type="region of interest" description="Disordered" evidence="1">
    <location>
        <begin position="608"/>
        <end position="733"/>
    </location>
</feature>
<evidence type="ECO:0000256" key="1">
    <source>
        <dbReference type="SAM" id="MobiDB-lite"/>
    </source>
</evidence>
<feature type="compositionally biased region" description="Low complexity" evidence="1">
    <location>
        <begin position="715"/>
        <end position="728"/>
    </location>
</feature>
<feature type="compositionally biased region" description="Polar residues" evidence="1">
    <location>
        <begin position="961"/>
        <end position="970"/>
    </location>
</feature>
<feature type="compositionally biased region" description="Basic and acidic residues" evidence="1">
    <location>
        <begin position="1073"/>
        <end position="1090"/>
    </location>
</feature>
<sequence>MTLQQQEQQQPSADTRPQQAVIILRSEAPLPVFCTPFPLPPPDADVSLLRLSVLRILDGRKRQRAETLTHSEQIKQMTIQGWRLALLELKLVQAGARLPDGSTGDPVDTGLELRDDHKCSTLEHGDEVVVRLVGSHDVAELRLPDLGESHDYSVALDSPTEIYRPQKYNLSRPSEPSSYSSSIQANPMANYQAFQYPDYRNGYRVVTTANANGANRRATDFSDPHRLAALTSMARVNGAAGDEARALLAAENITMSLSPKEIRHKTETKDAQPTAVRRTKKRSKVKLPGSALRIGPGLQGPVGSPPTRHELCAEISGEIRAETRAVPREKAPTRPKYSLPDSSLIPSAAAARVGVAEPRIDLGADVPRVRELSTSPRSRSFATEEGRGTPSAASRKDSSRALVKNVYDPKTHAKLSSYVNRGQHSGTARLFMPLYAPGAVLPSDSSAEPRKTKRKEKKAPVPEVEKTPVSAKSSSKQGKTSAIRMLFTSSMRSVADSVGPSAKVEARAQSSDHDEAPEGPEQRPAQAAEPVQPVPQPAAAAQQAPPAPPVPPAKPQQAAALSQLGPVAQRPSAAPAAPSAPAAPAAAAAPTTPVSPQLNRTAIMSAKHSLAGAKHAQRQSVSESARPVSMLPTYEAPAPPYEAPDHSAAQESTAPPPAGGQAAPAASPSSAPPSSVVSPVQSAPLPAPPAVPTSPTSLPSASPNPTAPVRSASEPPAASNQAGSAAAPLDQEDPLRRIEQVRAAQSGGTYIPRIPSNQLPIYMAHRSVSAQEDVERPLQRTSRAPESAATQEAPAARPKPVRHASLDSLVDQPVRHVLPWNMVSGITLPNTHPLTTYVGIPHELGAAGRIYETPLELHMRSDAALVHAAAGDGSVPTGPVQVVHVPVAVHPGTLPLAPGDLPRVLPAEYVPVSVIPQGAHPSLARRMPTSTEHFSPAVIPKFKDGVPRLSFSKSRVDSGLSIPSISRTSVSPPAEEPEAQQNPQQEQEQPAPSAQPASSQHTPVQPAPAQPAPSAQPAPAQPTPAQPKSERPQFESAFTENLSDLHSPEDNAEPAAAVNRADARYIEVQRELAAERARQDRAEKHRAERRERRRRRNEPNSDKSTRDLEREWAAYEEMIQRQREAGLPPPNIIGNP</sequence>
<feature type="compositionally biased region" description="Pro residues" evidence="1">
    <location>
        <begin position="1005"/>
        <end position="1025"/>
    </location>
</feature>
<feature type="compositionally biased region" description="Low complexity" evidence="1">
    <location>
        <begin position="979"/>
        <end position="1004"/>
    </location>
</feature>
<gene>
    <name evidence="2" type="ORF">MCUN1_002116</name>
</gene>
<dbReference type="Proteomes" id="UP001219933">
    <property type="component" value="Chromosome 3"/>
</dbReference>
<feature type="compositionally biased region" description="Polar residues" evidence="1">
    <location>
        <begin position="470"/>
        <end position="480"/>
    </location>
</feature>
<feature type="region of interest" description="Disordered" evidence="1">
    <location>
        <begin position="367"/>
        <end position="401"/>
    </location>
</feature>
<dbReference type="EMBL" id="CP119879">
    <property type="protein sequence ID" value="WFD35265.1"/>
    <property type="molecule type" value="Genomic_DNA"/>
</dbReference>
<feature type="compositionally biased region" description="Basic and acidic residues" evidence="1">
    <location>
        <begin position="504"/>
        <end position="516"/>
    </location>
</feature>
<protein>
    <submittedName>
        <fullName evidence="2">Uncharacterized protein</fullName>
    </submittedName>
</protein>
<feature type="compositionally biased region" description="Basic and acidic residues" evidence="1">
    <location>
        <begin position="1097"/>
        <end position="1109"/>
    </location>
</feature>
<feature type="region of interest" description="Disordered" evidence="1">
    <location>
        <begin position="263"/>
        <end position="306"/>
    </location>
</feature>
<feature type="region of interest" description="Disordered" evidence="1">
    <location>
        <begin position="440"/>
        <end position="480"/>
    </location>
</feature>
<evidence type="ECO:0000313" key="3">
    <source>
        <dbReference type="Proteomes" id="UP001219933"/>
    </source>
</evidence>
<feature type="compositionally biased region" description="Polar residues" evidence="1">
    <location>
        <begin position="779"/>
        <end position="790"/>
    </location>
</feature>
<feature type="compositionally biased region" description="Low complexity" evidence="1">
    <location>
        <begin position="571"/>
        <end position="592"/>
    </location>
</feature>
<feature type="compositionally biased region" description="Polar residues" evidence="1">
    <location>
        <begin position="372"/>
        <end position="381"/>
    </location>
</feature>
<dbReference type="AlphaFoldDB" id="A0AAF0J6P1"/>
<feature type="compositionally biased region" description="Pro residues" evidence="1">
    <location>
        <begin position="545"/>
        <end position="554"/>
    </location>
</feature>
<organism evidence="2 3">
    <name type="scientific">Malassezia cuniculi</name>
    <dbReference type="NCBI Taxonomy" id="948313"/>
    <lineage>
        <taxon>Eukaryota</taxon>
        <taxon>Fungi</taxon>
        <taxon>Dikarya</taxon>
        <taxon>Basidiomycota</taxon>
        <taxon>Ustilaginomycotina</taxon>
        <taxon>Malasseziomycetes</taxon>
        <taxon>Malasseziales</taxon>
        <taxon>Malasseziaceae</taxon>
        <taxon>Malassezia</taxon>
    </lineage>
</organism>
<evidence type="ECO:0000313" key="2">
    <source>
        <dbReference type="EMBL" id="WFD35265.1"/>
    </source>
</evidence>
<name>A0AAF0J6P1_9BASI</name>
<feature type="compositionally biased region" description="Low complexity" evidence="1">
    <location>
        <begin position="659"/>
        <end position="684"/>
    </location>
</feature>